<accession>A0A9P8WCQ2</accession>
<keyword evidence="1" id="KW-0812">Transmembrane</keyword>
<feature type="transmembrane region" description="Helical" evidence="1">
    <location>
        <begin position="29"/>
        <end position="54"/>
    </location>
</feature>
<keyword evidence="3" id="KW-1185">Reference proteome</keyword>
<reference evidence="2 3" key="1">
    <citation type="journal article" date="2021" name="Nat. Commun.">
        <title>Genetic determinants of endophytism in the Arabidopsis root mycobiome.</title>
        <authorList>
            <person name="Mesny F."/>
            <person name="Miyauchi S."/>
            <person name="Thiergart T."/>
            <person name="Pickel B."/>
            <person name="Atanasova L."/>
            <person name="Karlsson M."/>
            <person name="Huettel B."/>
            <person name="Barry K.W."/>
            <person name="Haridas S."/>
            <person name="Chen C."/>
            <person name="Bauer D."/>
            <person name="Andreopoulos W."/>
            <person name="Pangilinan J."/>
            <person name="LaButti K."/>
            <person name="Riley R."/>
            <person name="Lipzen A."/>
            <person name="Clum A."/>
            <person name="Drula E."/>
            <person name="Henrissat B."/>
            <person name="Kohler A."/>
            <person name="Grigoriev I.V."/>
            <person name="Martin F.M."/>
            <person name="Hacquard S."/>
        </authorList>
    </citation>
    <scope>NUCLEOTIDE SEQUENCE [LARGE SCALE GENOMIC DNA]</scope>
    <source>
        <strain evidence="2 3">MPI-CAGE-CH-0241</strain>
    </source>
</reference>
<keyword evidence="1" id="KW-0472">Membrane</keyword>
<dbReference type="AlphaFoldDB" id="A0A9P8WCQ2"/>
<keyword evidence="1" id="KW-1133">Transmembrane helix</keyword>
<sequence length="195" mass="21984">MPAVSTSRLQSLQEEQPPPWAWPEFWHPALITIAALTLILVLLSILVSILWQLVCLHVTQRRGFVLVDQRHYADVKRASCQHEHDRHHLVEPKQPYRPISQTCRLEIETARQLLAGDGATAGERMPLCSGGRGSLYDTFQVPSPHAARLKFSQSMMELNGGSPLEGDNDKNGVKKAKTIHWHGVNRLNTAWAWMS</sequence>
<name>A0A9P8WCQ2_9HYPO</name>
<dbReference type="Proteomes" id="UP000777438">
    <property type="component" value="Unassembled WGS sequence"/>
</dbReference>
<proteinExistence type="predicted"/>
<comment type="caution">
    <text evidence="2">The sequence shown here is derived from an EMBL/GenBank/DDBJ whole genome shotgun (WGS) entry which is preliminary data.</text>
</comment>
<evidence type="ECO:0000313" key="3">
    <source>
        <dbReference type="Proteomes" id="UP000777438"/>
    </source>
</evidence>
<protein>
    <submittedName>
        <fullName evidence="2">Uncharacterized protein</fullName>
    </submittedName>
</protein>
<dbReference type="OrthoDB" id="5091083at2759"/>
<organism evidence="2 3">
    <name type="scientific">Thelonectria olida</name>
    <dbReference type="NCBI Taxonomy" id="1576542"/>
    <lineage>
        <taxon>Eukaryota</taxon>
        <taxon>Fungi</taxon>
        <taxon>Dikarya</taxon>
        <taxon>Ascomycota</taxon>
        <taxon>Pezizomycotina</taxon>
        <taxon>Sordariomycetes</taxon>
        <taxon>Hypocreomycetidae</taxon>
        <taxon>Hypocreales</taxon>
        <taxon>Nectriaceae</taxon>
        <taxon>Thelonectria</taxon>
    </lineage>
</organism>
<evidence type="ECO:0000256" key="1">
    <source>
        <dbReference type="SAM" id="Phobius"/>
    </source>
</evidence>
<evidence type="ECO:0000313" key="2">
    <source>
        <dbReference type="EMBL" id="KAH6895473.1"/>
    </source>
</evidence>
<gene>
    <name evidence="2" type="ORF">B0T10DRAFT_217641</name>
</gene>
<dbReference type="EMBL" id="JAGPYM010000004">
    <property type="protein sequence ID" value="KAH6895473.1"/>
    <property type="molecule type" value="Genomic_DNA"/>
</dbReference>